<dbReference type="Gramene" id="TraesSYM3B03G01735060.1">
    <property type="protein sequence ID" value="TraesSYM3B03G01735060.1"/>
    <property type="gene ID" value="TraesSYM3B03G01735060"/>
</dbReference>
<keyword evidence="6" id="KW-0175">Coiled coil</keyword>
<dbReference type="SUPFAM" id="SSF57959">
    <property type="entry name" value="Leucine zipper domain"/>
    <property type="match status" value="1"/>
</dbReference>
<dbReference type="InterPro" id="IPR043452">
    <property type="entry name" value="BZIP46-like"/>
</dbReference>
<proteinExistence type="predicted"/>
<keyword evidence="3" id="KW-0238">DNA-binding</keyword>
<dbReference type="PANTHER" id="PTHR22952">
    <property type="entry name" value="CAMP-RESPONSE ELEMENT BINDING PROTEIN-RELATED"/>
    <property type="match status" value="1"/>
</dbReference>
<evidence type="ECO:0000256" key="5">
    <source>
        <dbReference type="ARBA" id="ARBA00023242"/>
    </source>
</evidence>
<gene>
    <name evidence="7" type="ORF">TRAES_3BF099600120CFD_c1</name>
</gene>
<evidence type="ECO:0000256" key="2">
    <source>
        <dbReference type="ARBA" id="ARBA00023015"/>
    </source>
</evidence>
<dbReference type="Gramene" id="TraesLDM3B03G01711570.1">
    <property type="protein sequence ID" value="TraesLDM3B03G01711570.1"/>
    <property type="gene ID" value="TraesLDM3B03G01711570"/>
</dbReference>
<dbReference type="GO" id="GO:0045893">
    <property type="term" value="P:positive regulation of DNA-templated transcription"/>
    <property type="evidence" value="ECO:0007669"/>
    <property type="project" value="InterPro"/>
</dbReference>
<sequence>MMYPMALANIMFQVMGDDMGFVPNGYVVIFVVPPSPPRQGSVGIVSHGLSDGRSAMTKADMMNYMGDRAMMENGGARKHGAPDDQSCKRSIERCHRRMIKNRESATRSCARKQSLSFSILQAYTVELEAELNHLKEENARLKAEEKTILLTKKKNAGGEDDGAAQGERERQEGWRLVAALRQLHLVKGDLPFNFHSRAGKRMRMNCGYLSFLERVKKILLTKKQMLVEKMIEQSKENVNAKKGGTLSRCCGNCIW</sequence>
<keyword evidence="5" id="KW-0539">Nucleus</keyword>
<evidence type="ECO:0000256" key="6">
    <source>
        <dbReference type="SAM" id="Coils"/>
    </source>
</evidence>
<dbReference type="CDD" id="cd14707">
    <property type="entry name" value="bZIP_plant_BZIP46"/>
    <property type="match status" value="1"/>
</dbReference>
<name>A0A077RRE3_WHEAT</name>
<comment type="subcellular location">
    <subcellularLocation>
        <location evidence="1">Nucleus</location>
    </subcellularLocation>
</comment>
<organism evidence="7">
    <name type="scientific">Triticum aestivum</name>
    <name type="common">Wheat</name>
    <dbReference type="NCBI Taxonomy" id="4565"/>
    <lineage>
        <taxon>Eukaryota</taxon>
        <taxon>Viridiplantae</taxon>
        <taxon>Streptophyta</taxon>
        <taxon>Embryophyta</taxon>
        <taxon>Tracheophyta</taxon>
        <taxon>Spermatophyta</taxon>
        <taxon>Magnoliopsida</taxon>
        <taxon>Liliopsida</taxon>
        <taxon>Poales</taxon>
        <taxon>Poaceae</taxon>
        <taxon>BOP clade</taxon>
        <taxon>Pooideae</taxon>
        <taxon>Triticodae</taxon>
        <taxon>Triticeae</taxon>
        <taxon>Triticinae</taxon>
        <taxon>Triticum</taxon>
    </lineage>
</organism>
<dbReference type="EMBL" id="HG670306">
    <property type="protein sequence ID" value="CDM80220.1"/>
    <property type="molecule type" value="Genomic_DNA"/>
</dbReference>
<protein>
    <recommendedName>
        <fullName evidence="8">BZIP domain-containing protein</fullName>
    </recommendedName>
</protein>
<dbReference type="Gramene" id="TraesJUL3B03G01727220.1">
    <property type="protein sequence ID" value="TraesJUL3B03G01727220.1"/>
    <property type="gene ID" value="TraesJUL3B03G01727220"/>
</dbReference>
<evidence type="ECO:0008006" key="8">
    <source>
        <dbReference type="Google" id="ProtNLM"/>
    </source>
</evidence>
<dbReference type="AlphaFoldDB" id="A0A077RRE3"/>
<dbReference type="PANTHER" id="PTHR22952:SF175">
    <property type="entry name" value="PROTEIN ABSCISIC ACID-INSENSITIVE 5"/>
    <property type="match status" value="1"/>
</dbReference>
<keyword evidence="4" id="KW-0804">Transcription</keyword>
<accession>A0A077RRE3</accession>
<dbReference type="SMR" id="A0A077RRE3"/>
<evidence type="ECO:0000256" key="1">
    <source>
        <dbReference type="ARBA" id="ARBA00004123"/>
    </source>
</evidence>
<reference evidence="7" key="1">
    <citation type="journal article" date="2014" name="Science">
        <title>Structural and functional partitioning of bread wheat chromosome 3B.</title>
        <authorList>
            <person name="Choulet F."/>
            <person name="Alberti A."/>
            <person name="Theil S."/>
            <person name="Glover N."/>
            <person name="Barbe V."/>
            <person name="Daron J."/>
            <person name="Pingault L."/>
            <person name="Sourdille P."/>
            <person name="Couloux A."/>
            <person name="Paux E."/>
            <person name="Leroy P."/>
            <person name="Mangenot S."/>
            <person name="Guilhot N."/>
            <person name="Le Gouis J."/>
            <person name="Balfourier F."/>
            <person name="Alaux M."/>
            <person name="Jamilloux V."/>
            <person name="Poulain J."/>
            <person name="Durand C."/>
            <person name="Bellec A."/>
            <person name="Gaspin C."/>
            <person name="Safar J."/>
            <person name="Dolezel J."/>
            <person name="Rogers J."/>
            <person name="Vandepoele K."/>
            <person name="Aury J.M."/>
            <person name="Mayer K."/>
            <person name="Berges H."/>
            <person name="Quesneville H."/>
            <person name="Wincker P."/>
            <person name="Feuillet C."/>
        </authorList>
    </citation>
    <scope>NUCLEOTIDE SEQUENCE</scope>
</reference>
<feature type="coiled-coil region" evidence="6">
    <location>
        <begin position="120"/>
        <end position="147"/>
    </location>
</feature>
<dbReference type="InterPro" id="IPR046347">
    <property type="entry name" value="bZIP_sf"/>
</dbReference>
<dbReference type="Gene3D" id="1.20.5.170">
    <property type="match status" value="1"/>
</dbReference>
<dbReference type="HOGENOM" id="CLU_1091602_0_0_1"/>
<evidence type="ECO:0000313" key="7">
    <source>
        <dbReference type="EMBL" id="CDM80220.1"/>
    </source>
</evidence>
<dbReference type="GO" id="GO:0005634">
    <property type="term" value="C:nucleus"/>
    <property type="evidence" value="ECO:0007669"/>
    <property type="project" value="UniProtKB-SubCell"/>
</dbReference>
<dbReference type="GO" id="GO:0003677">
    <property type="term" value="F:DNA binding"/>
    <property type="evidence" value="ECO:0007669"/>
    <property type="project" value="UniProtKB-KW"/>
</dbReference>
<evidence type="ECO:0000256" key="4">
    <source>
        <dbReference type="ARBA" id="ARBA00023163"/>
    </source>
</evidence>
<evidence type="ECO:0000256" key="3">
    <source>
        <dbReference type="ARBA" id="ARBA00023125"/>
    </source>
</evidence>
<dbReference type="GO" id="GO:0003700">
    <property type="term" value="F:DNA-binding transcription factor activity"/>
    <property type="evidence" value="ECO:0007669"/>
    <property type="project" value="InterPro"/>
</dbReference>
<keyword evidence="2" id="KW-0805">Transcription regulation</keyword>